<keyword evidence="4" id="KW-1185">Reference proteome</keyword>
<keyword evidence="3" id="KW-0255">Endonuclease</keyword>
<dbReference type="RefSeq" id="WP_148058656.1">
    <property type="nucleotide sequence ID" value="NZ_RKHJ01000001.1"/>
</dbReference>
<dbReference type="Pfam" id="PF02720">
    <property type="entry name" value="DUF222"/>
    <property type="match status" value="1"/>
</dbReference>
<dbReference type="Proteomes" id="UP000275456">
    <property type="component" value="Unassembled WGS sequence"/>
</dbReference>
<sequence>MADTEVPVEQQARQGRSPEAAALREALDGLQQHVLAVTTAFEGLGDAQRWDALAAVGELVRCADSAAVRIAGLLQQVSPAADAPSLARSFGYRSTKDALRHELGVTAGRATAIVQVALAATPRRTPTGLPFEPRFPHLADAFVAGAIGLDQARVIVDRLSEAGSRISDDDRLAAEASLVADAVGEVPAGERGYDDPVPAPPEQLATTARAWLQAFDPDGAEPREEEQIAQRSFTLRQCADGMFRGHLVLPPVEGAAVQAVLGAYESPRTRIEIGGSASVADDDRTPDQRRADVLAELFVAHARSGVTPRPGKDAPTLLVAVTQAELDAHAAGLPGFCEIVETGEVVPVQLAARIICDGFVQAALVDDDGHVLKLGRRKRLFSTPQRKAIMLRDRHCQGEGCDAPASWNSVHHVRAWVDGGDTDIDNGILLCTRCHTEVHAGRQVIERVGSRWRVTRTILRPVRRPWRARPRAILRAAAQRTQVPTG</sequence>
<dbReference type="AlphaFoldDB" id="A0A3N2APR3"/>
<dbReference type="GO" id="GO:0003676">
    <property type="term" value="F:nucleic acid binding"/>
    <property type="evidence" value="ECO:0007669"/>
    <property type="project" value="InterPro"/>
</dbReference>
<feature type="domain" description="HNH nuclease" evidence="2">
    <location>
        <begin position="384"/>
        <end position="436"/>
    </location>
</feature>
<dbReference type="EMBL" id="RKHJ01000001">
    <property type="protein sequence ID" value="ROR64682.1"/>
    <property type="molecule type" value="Genomic_DNA"/>
</dbReference>
<evidence type="ECO:0000313" key="3">
    <source>
        <dbReference type="EMBL" id="ROR64682.1"/>
    </source>
</evidence>
<protein>
    <submittedName>
        <fullName evidence="3">HNH endonuclease</fullName>
    </submittedName>
</protein>
<dbReference type="InterPro" id="IPR002711">
    <property type="entry name" value="HNH"/>
</dbReference>
<dbReference type="InterPro" id="IPR003615">
    <property type="entry name" value="HNH_nuc"/>
</dbReference>
<comment type="similarity">
    <text evidence="1">Belongs to the Rv1128c/1148c/1588c/1702c/1945/3466 family.</text>
</comment>
<dbReference type="Gene3D" id="1.10.30.50">
    <property type="match status" value="1"/>
</dbReference>
<gene>
    <name evidence="3" type="ORF">EDD26_0028</name>
</gene>
<dbReference type="GO" id="GO:0008270">
    <property type="term" value="F:zinc ion binding"/>
    <property type="evidence" value="ECO:0007669"/>
    <property type="project" value="InterPro"/>
</dbReference>
<proteinExistence type="inferred from homology"/>
<name>A0A3N2APR3_9MICO</name>
<evidence type="ECO:0000259" key="2">
    <source>
        <dbReference type="SMART" id="SM00507"/>
    </source>
</evidence>
<dbReference type="Pfam" id="PF01844">
    <property type="entry name" value="HNH"/>
    <property type="match status" value="1"/>
</dbReference>
<dbReference type="OrthoDB" id="5177627at2"/>
<keyword evidence="3" id="KW-0378">Hydrolase</keyword>
<evidence type="ECO:0000256" key="1">
    <source>
        <dbReference type="ARBA" id="ARBA00023450"/>
    </source>
</evidence>
<keyword evidence="3" id="KW-0540">Nuclease</keyword>
<dbReference type="SMART" id="SM00507">
    <property type="entry name" value="HNHc"/>
    <property type="match status" value="1"/>
</dbReference>
<dbReference type="CDD" id="cd00085">
    <property type="entry name" value="HNHc"/>
    <property type="match status" value="1"/>
</dbReference>
<dbReference type="GO" id="GO:0004519">
    <property type="term" value="F:endonuclease activity"/>
    <property type="evidence" value="ECO:0007669"/>
    <property type="project" value="UniProtKB-KW"/>
</dbReference>
<dbReference type="InterPro" id="IPR003870">
    <property type="entry name" value="DUF222"/>
</dbReference>
<evidence type="ECO:0000313" key="4">
    <source>
        <dbReference type="Proteomes" id="UP000275456"/>
    </source>
</evidence>
<comment type="caution">
    <text evidence="3">The sequence shown here is derived from an EMBL/GenBank/DDBJ whole genome shotgun (WGS) entry which is preliminary data.</text>
</comment>
<accession>A0A3N2APR3</accession>
<reference evidence="3 4" key="1">
    <citation type="submission" date="2018-11" db="EMBL/GenBank/DDBJ databases">
        <title>Sequencing the genomes of 1000 actinobacteria strains.</title>
        <authorList>
            <person name="Klenk H.-P."/>
        </authorList>
    </citation>
    <scope>NUCLEOTIDE SEQUENCE [LARGE SCALE GENOMIC DNA]</scope>
    <source>
        <strain evidence="3 4">DSM 9580</strain>
    </source>
</reference>
<organism evidence="3 4">
    <name type="scientific">Agrococcus jenensis</name>
    <dbReference type="NCBI Taxonomy" id="46353"/>
    <lineage>
        <taxon>Bacteria</taxon>
        <taxon>Bacillati</taxon>
        <taxon>Actinomycetota</taxon>
        <taxon>Actinomycetes</taxon>
        <taxon>Micrococcales</taxon>
        <taxon>Microbacteriaceae</taxon>
        <taxon>Agrococcus</taxon>
    </lineage>
</organism>